<keyword evidence="2" id="KW-1185">Reference proteome</keyword>
<dbReference type="Proteomes" id="UP001159363">
    <property type="component" value="Chromosome 8"/>
</dbReference>
<organism evidence="1 2">
    <name type="scientific">Dryococelus australis</name>
    <dbReference type="NCBI Taxonomy" id="614101"/>
    <lineage>
        <taxon>Eukaryota</taxon>
        <taxon>Metazoa</taxon>
        <taxon>Ecdysozoa</taxon>
        <taxon>Arthropoda</taxon>
        <taxon>Hexapoda</taxon>
        <taxon>Insecta</taxon>
        <taxon>Pterygota</taxon>
        <taxon>Neoptera</taxon>
        <taxon>Polyneoptera</taxon>
        <taxon>Phasmatodea</taxon>
        <taxon>Verophasmatodea</taxon>
        <taxon>Anareolatae</taxon>
        <taxon>Phasmatidae</taxon>
        <taxon>Eurycanthinae</taxon>
        <taxon>Dryococelus</taxon>
    </lineage>
</organism>
<accession>A0ABQ9GVJ5</accession>
<sequence length="165" mass="18558">MVHIMHNELQTLAITLMNHVCKSSAPLSLEAFSIEYYMPLTNIICEERLSNCKLIFKKSSLDKPLLKNLQCLDLVRRVKVGAYKVIVKVAKALAVDIHTGIGSSKWQNHLEISSIHLLQEALSHGSADIERGFSKSCCILTVDRSYISERTLNVHLLVKDALHHI</sequence>
<name>A0ABQ9GVJ5_9NEOP</name>
<evidence type="ECO:0000313" key="1">
    <source>
        <dbReference type="EMBL" id="KAJ8876022.1"/>
    </source>
</evidence>
<proteinExistence type="predicted"/>
<evidence type="ECO:0000313" key="2">
    <source>
        <dbReference type="Proteomes" id="UP001159363"/>
    </source>
</evidence>
<comment type="caution">
    <text evidence="1">The sequence shown here is derived from an EMBL/GenBank/DDBJ whole genome shotgun (WGS) entry which is preliminary data.</text>
</comment>
<dbReference type="EMBL" id="JARBHB010000009">
    <property type="protein sequence ID" value="KAJ8876022.1"/>
    <property type="molecule type" value="Genomic_DNA"/>
</dbReference>
<gene>
    <name evidence="1" type="ORF">PR048_023930</name>
</gene>
<reference evidence="1 2" key="1">
    <citation type="submission" date="2023-02" db="EMBL/GenBank/DDBJ databases">
        <title>LHISI_Scaffold_Assembly.</title>
        <authorList>
            <person name="Stuart O.P."/>
            <person name="Cleave R."/>
            <person name="Magrath M.J.L."/>
            <person name="Mikheyev A.S."/>
        </authorList>
    </citation>
    <scope>NUCLEOTIDE SEQUENCE [LARGE SCALE GENOMIC DNA]</scope>
    <source>
        <strain evidence="1">Daus_M_001</strain>
        <tissue evidence="1">Leg muscle</tissue>
    </source>
</reference>
<protein>
    <submittedName>
        <fullName evidence="1">Uncharacterized protein</fullName>
    </submittedName>
</protein>